<evidence type="ECO:0000313" key="2">
    <source>
        <dbReference type="Proteomes" id="UP000649617"/>
    </source>
</evidence>
<accession>A0A812ILK8</accession>
<comment type="caution">
    <text evidence="1">The sequence shown here is derived from an EMBL/GenBank/DDBJ whole genome shotgun (WGS) entry which is preliminary data.</text>
</comment>
<dbReference type="AlphaFoldDB" id="A0A812ILK8"/>
<gene>
    <name evidence="1" type="ORF">SPIL2461_LOCUS245</name>
</gene>
<dbReference type="Proteomes" id="UP000649617">
    <property type="component" value="Unassembled WGS sequence"/>
</dbReference>
<name>A0A812ILK8_SYMPI</name>
<reference evidence="1" key="1">
    <citation type="submission" date="2021-02" db="EMBL/GenBank/DDBJ databases">
        <authorList>
            <person name="Dougan E. K."/>
            <person name="Rhodes N."/>
            <person name="Thang M."/>
            <person name="Chan C."/>
        </authorList>
    </citation>
    <scope>NUCLEOTIDE SEQUENCE</scope>
</reference>
<evidence type="ECO:0000313" key="1">
    <source>
        <dbReference type="EMBL" id="CAE7152716.1"/>
    </source>
</evidence>
<organism evidence="1 2">
    <name type="scientific">Symbiodinium pilosum</name>
    <name type="common">Dinoflagellate</name>
    <dbReference type="NCBI Taxonomy" id="2952"/>
    <lineage>
        <taxon>Eukaryota</taxon>
        <taxon>Sar</taxon>
        <taxon>Alveolata</taxon>
        <taxon>Dinophyceae</taxon>
        <taxon>Suessiales</taxon>
        <taxon>Symbiodiniaceae</taxon>
        <taxon>Symbiodinium</taxon>
    </lineage>
</organism>
<proteinExistence type="predicted"/>
<dbReference type="OrthoDB" id="10466397at2759"/>
<keyword evidence="2" id="KW-1185">Reference proteome</keyword>
<sequence>CQSLSPSCWSGSWTWTQLTQFHRRFVPPTSKEYHLTFQRGGRLVGQGSDTLSKYTLTAGSYRENGELSWREVPQSAAGLAL</sequence>
<dbReference type="EMBL" id="CAJNIZ010000070">
    <property type="protein sequence ID" value="CAE7152716.1"/>
    <property type="molecule type" value="Genomic_DNA"/>
</dbReference>
<protein>
    <submittedName>
        <fullName evidence="1">Uncharacterized protein</fullName>
    </submittedName>
</protein>
<feature type="non-terminal residue" evidence="1">
    <location>
        <position position="81"/>
    </location>
</feature>
<feature type="non-terminal residue" evidence="1">
    <location>
        <position position="1"/>
    </location>
</feature>